<keyword evidence="2" id="KW-1185">Reference proteome</keyword>
<dbReference type="Proteomes" id="UP000018895">
    <property type="component" value="Unassembled WGS sequence"/>
</dbReference>
<organism evidence="1 2">
    <name type="scientific">Halalkalibacter hemicellulosilyticusJCM 9152</name>
    <dbReference type="NCBI Taxonomy" id="1236971"/>
    <lineage>
        <taxon>Bacteria</taxon>
        <taxon>Bacillati</taxon>
        <taxon>Bacillota</taxon>
        <taxon>Bacilli</taxon>
        <taxon>Bacillales</taxon>
        <taxon>Bacillaceae</taxon>
        <taxon>Halalkalibacter</taxon>
    </lineage>
</organism>
<dbReference type="RefSeq" id="WP_148296411.1">
    <property type="nucleotide sequence ID" value="NZ_BAUU01000002.1"/>
</dbReference>
<dbReference type="EMBL" id="BAUU01000002">
    <property type="protein sequence ID" value="GAE28966.1"/>
    <property type="molecule type" value="Genomic_DNA"/>
</dbReference>
<name>W4QA99_9BACI</name>
<gene>
    <name evidence="1" type="ORF">JCM9152_305</name>
</gene>
<reference evidence="1" key="1">
    <citation type="journal article" date="2014" name="Genome Announc.">
        <title>Draft Genome Sequences of Three Alkaliphilic Bacillus Strains, Bacillus wakoensis JCM 9140T, Bacillus akibai JCM 9157T, and Bacillus hemicellulosilyticus JCM 9152T.</title>
        <authorList>
            <person name="Yuki M."/>
            <person name="Oshima K."/>
            <person name="Suda W."/>
            <person name="Oshida Y."/>
            <person name="Kitamura K."/>
            <person name="Iida T."/>
            <person name="Hattori M."/>
            <person name="Ohkuma M."/>
        </authorList>
    </citation>
    <scope>NUCLEOTIDE SEQUENCE [LARGE SCALE GENOMIC DNA]</scope>
    <source>
        <strain evidence="1">JCM 9152</strain>
    </source>
</reference>
<comment type="caution">
    <text evidence="1">The sequence shown here is derived from an EMBL/GenBank/DDBJ whole genome shotgun (WGS) entry which is preliminary data.</text>
</comment>
<evidence type="ECO:0000313" key="1">
    <source>
        <dbReference type="EMBL" id="GAE28966.1"/>
    </source>
</evidence>
<dbReference type="OrthoDB" id="2941088at2"/>
<sequence length="59" mass="7221">MRREMIQFLEYTTNEKEMKNCIYHLDSQGLHSLVEHLCFTTIETQERWLNMLQSILNME</sequence>
<proteinExistence type="predicted"/>
<evidence type="ECO:0000313" key="2">
    <source>
        <dbReference type="Proteomes" id="UP000018895"/>
    </source>
</evidence>
<accession>W4QA99</accession>
<dbReference type="AlphaFoldDB" id="W4QA99"/>
<protein>
    <submittedName>
        <fullName evidence="1">Uncharacterized protein</fullName>
    </submittedName>
</protein>
<dbReference type="STRING" id="1236971.JCM9152_305"/>